<dbReference type="Proteomes" id="UP000664795">
    <property type="component" value="Unassembled WGS sequence"/>
</dbReference>
<gene>
    <name evidence="1" type="ORF">J2I48_23145</name>
</gene>
<organism evidence="1 2">
    <name type="scientific">Fibrella aquatilis</name>
    <dbReference type="NCBI Taxonomy" id="2817059"/>
    <lineage>
        <taxon>Bacteria</taxon>
        <taxon>Pseudomonadati</taxon>
        <taxon>Bacteroidota</taxon>
        <taxon>Cytophagia</taxon>
        <taxon>Cytophagales</taxon>
        <taxon>Spirosomataceae</taxon>
        <taxon>Fibrella</taxon>
    </lineage>
</organism>
<protein>
    <submittedName>
        <fullName evidence="1">Uncharacterized protein</fullName>
    </submittedName>
</protein>
<reference evidence="1 2" key="1">
    <citation type="submission" date="2021-03" db="EMBL/GenBank/DDBJ databases">
        <title>Fibrella sp. HMF5036 genome sequencing and assembly.</title>
        <authorList>
            <person name="Kang H."/>
            <person name="Kim H."/>
            <person name="Bae S."/>
            <person name="Joh K."/>
        </authorList>
    </citation>
    <scope>NUCLEOTIDE SEQUENCE [LARGE SCALE GENOMIC DNA]</scope>
    <source>
        <strain evidence="1 2">HMF5036</strain>
    </source>
</reference>
<evidence type="ECO:0000313" key="1">
    <source>
        <dbReference type="EMBL" id="MBO0933925.1"/>
    </source>
</evidence>
<sequence>MKQTIALTGEGGVLSLVNKPGAVFSVKARKVDGSITEKIGCTRLPVANGLEERKKMNRNGLLRLFQPAKSRTFDLCIDLIVEFNGMRVMHNY</sequence>
<proteinExistence type="predicted"/>
<dbReference type="RefSeq" id="WP_207337890.1">
    <property type="nucleotide sequence ID" value="NZ_JAFMYU010000024.1"/>
</dbReference>
<name>A0A939K327_9BACT</name>
<keyword evidence="2" id="KW-1185">Reference proteome</keyword>
<dbReference type="EMBL" id="JAFMYU010000024">
    <property type="protein sequence ID" value="MBO0933925.1"/>
    <property type="molecule type" value="Genomic_DNA"/>
</dbReference>
<accession>A0A939K327</accession>
<evidence type="ECO:0000313" key="2">
    <source>
        <dbReference type="Proteomes" id="UP000664795"/>
    </source>
</evidence>
<dbReference type="AlphaFoldDB" id="A0A939K327"/>
<comment type="caution">
    <text evidence="1">The sequence shown here is derived from an EMBL/GenBank/DDBJ whole genome shotgun (WGS) entry which is preliminary data.</text>
</comment>